<sequence>MIVLTRDFHVSFIKEKIRLNLHLVSFIKNISILFLYGQYYYVHIEIQLIVRRKNMTITLKKNSVDVRVELRRNDSDFIGDDRAYYTYFFSKAGCFGSAKVTEKEVYPIDCESFTTKERENFKDALASLQPDILKLASFLNKENENKGDLESTLDLQWALAKRGRPSLDDKPLIRTTIMLTEEDKEKLKVLGGSSWIRNQIRMARIGEIQ</sequence>
<dbReference type="eggNOG" id="ENOG5033Q5U">
    <property type="taxonomic scope" value="Bacteria"/>
</dbReference>
<dbReference type="AlphaFoldDB" id="F3QIL7"/>
<feature type="transmembrane region" description="Helical" evidence="1">
    <location>
        <begin position="21"/>
        <end position="41"/>
    </location>
</feature>
<evidence type="ECO:0000313" key="3">
    <source>
        <dbReference type="Proteomes" id="UP000005156"/>
    </source>
</evidence>
<proteinExistence type="predicted"/>
<gene>
    <name evidence="2" type="ORF">HMPREF9439_00766</name>
</gene>
<name>F3QIL7_9BURK</name>
<comment type="caution">
    <text evidence="2">The sequence shown here is derived from an EMBL/GenBank/DDBJ whole genome shotgun (WGS) entry which is preliminary data.</text>
</comment>
<dbReference type="Proteomes" id="UP000005156">
    <property type="component" value="Unassembled WGS sequence"/>
</dbReference>
<keyword evidence="1" id="KW-0472">Membrane</keyword>
<protein>
    <submittedName>
        <fullName evidence="2">Conserved domain protein</fullName>
    </submittedName>
</protein>
<evidence type="ECO:0000256" key="1">
    <source>
        <dbReference type="SAM" id="Phobius"/>
    </source>
</evidence>
<organism evidence="2 3">
    <name type="scientific">Parasutterella excrementihominis YIT 11859</name>
    <dbReference type="NCBI Taxonomy" id="762966"/>
    <lineage>
        <taxon>Bacteria</taxon>
        <taxon>Pseudomonadati</taxon>
        <taxon>Pseudomonadota</taxon>
        <taxon>Betaproteobacteria</taxon>
        <taxon>Burkholderiales</taxon>
        <taxon>Sutterellaceae</taxon>
        <taxon>Parasutterella</taxon>
    </lineage>
</organism>
<evidence type="ECO:0000313" key="2">
    <source>
        <dbReference type="EMBL" id="EGG56413.1"/>
    </source>
</evidence>
<dbReference type="HOGENOM" id="CLU_114092_0_0_4"/>
<accession>F3QIL7</accession>
<keyword evidence="3" id="KW-1185">Reference proteome</keyword>
<dbReference type="EMBL" id="AFBP01000017">
    <property type="protein sequence ID" value="EGG56413.1"/>
    <property type="molecule type" value="Genomic_DNA"/>
</dbReference>
<keyword evidence="1" id="KW-1133">Transmembrane helix</keyword>
<reference evidence="2 3" key="1">
    <citation type="submission" date="2011-02" db="EMBL/GenBank/DDBJ databases">
        <authorList>
            <person name="Weinstock G."/>
            <person name="Sodergren E."/>
            <person name="Clifton S."/>
            <person name="Fulton L."/>
            <person name="Fulton B."/>
            <person name="Courtney L."/>
            <person name="Fronick C."/>
            <person name="Harrison M."/>
            <person name="Strong C."/>
            <person name="Farmer C."/>
            <person name="Delahaunty K."/>
            <person name="Markovic C."/>
            <person name="Hall O."/>
            <person name="Minx P."/>
            <person name="Tomlinson C."/>
            <person name="Mitreva M."/>
            <person name="Hou S."/>
            <person name="Chen J."/>
            <person name="Wollam A."/>
            <person name="Pepin K.H."/>
            <person name="Johnson M."/>
            <person name="Bhonagiri V."/>
            <person name="Zhang X."/>
            <person name="Suruliraj S."/>
            <person name="Warren W."/>
            <person name="Chinwalla A."/>
            <person name="Mardis E.R."/>
            <person name="Wilson R.K."/>
        </authorList>
    </citation>
    <scope>NUCLEOTIDE SEQUENCE [LARGE SCALE GENOMIC DNA]</scope>
    <source>
        <strain evidence="2 3">YIT 11859</strain>
    </source>
</reference>
<keyword evidence="1" id="KW-0812">Transmembrane</keyword>